<dbReference type="InterPro" id="IPR039637">
    <property type="entry name" value="CNOT7/CNOT8/Pop2"/>
</dbReference>
<evidence type="ECO:0000256" key="17">
    <source>
        <dbReference type="ARBA" id="ARBA00025148"/>
    </source>
</evidence>
<dbReference type="EMBL" id="BDDD01001736">
    <property type="protein sequence ID" value="GAV78087.1"/>
    <property type="molecule type" value="Genomic_DNA"/>
</dbReference>
<comment type="caution">
    <text evidence="18">The sequence shown here is derived from an EMBL/GenBank/DDBJ whole genome shotgun (WGS) entry which is preliminary data.</text>
</comment>
<dbReference type="PANTHER" id="PTHR10797">
    <property type="entry name" value="CCR4-NOT TRANSCRIPTION COMPLEX SUBUNIT"/>
    <property type="match status" value="1"/>
</dbReference>
<keyword evidence="16" id="KW-0539">Nucleus</keyword>
<evidence type="ECO:0000256" key="2">
    <source>
        <dbReference type="ARBA" id="ARBA00001968"/>
    </source>
</evidence>
<proteinExistence type="inferred from homology"/>
<dbReference type="Gene3D" id="3.30.420.10">
    <property type="entry name" value="Ribonuclease H-like superfamily/Ribonuclease H"/>
    <property type="match status" value="1"/>
</dbReference>
<evidence type="ECO:0000256" key="7">
    <source>
        <dbReference type="ARBA" id="ARBA00012161"/>
    </source>
</evidence>
<evidence type="ECO:0000256" key="10">
    <source>
        <dbReference type="ARBA" id="ARBA00022723"/>
    </source>
</evidence>
<evidence type="ECO:0000256" key="13">
    <source>
        <dbReference type="ARBA" id="ARBA00022884"/>
    </source>
</evidence>
<evidence type="ECO:0000256" key="3">
    <source>
        <dbReference type="ARBA" id="ARBA00004123"/>
    </source>
</evidence>
<comment type="catalytic activity">
    <reaction evidence="1">
        <text>Exonucleolytic cleavage of poly(A) to 5'-AMP.</text>
        <dbReference type="EC" id="3.1.13.4"/>
    </reaction>
</comment>
<evidence type="ECO:0000256" key="12">
    <source>
        <dbReference type="ARBA" id="ARBA00022839"/>
    </source>
</evidence>
<dbReference type="Proteomes" id="UP000187406">
    <property type="component" value="Unassembled WGS sequence"/>
</dbReference>
<evidence type="ECO:0000256" key="4">
    <source>
        <dbReference type="ARBA" id="ARBA00004496"/>
    </source>
</evidence>
<comment type="cofactor">
    <cofactor evidence="2">
        <name>a divalent metal cation</name>
        <dbReference type="ChEBI" id="CHEBI:60240"/>
    </cofactor>
</comment>
<comment type="function">
    <text evidence="17">Ubiquitous transcription factor required for a diverse set of processes. It is a component of the CCR4 complex involved in the control of gene expression.</text>
</comment>
<dbReference type="InterPro" id="IPR012337">
    <property type="entry name" value="RNaseH-like_sf"/>
</dbReference>
<keyword evidence="9" id="KW-0540">Nuclease</keyword>
<keyword evidence="13" id="KW-0694">RNA-binding</keyword>
<dbReference type="SUPFAM" id="SSF53098">
    <property type="entry name" value="Ribonuclease H-like"/>
    <property type="match status" value="1"/>
</dbReference>
<dbReference type="InterPro" id="IPR036397">
    <property type="entry name" value="RNaseH_sf"/>
</dbReference>
<dbReference type="GO" id="GO:0005737">
    <property type="term" value="C:cytoplasm"/>
    <property type="evidence" value="ECO:0007669"/>
    <property type="project" value="UniProtKB-SubCell"/>
</dbReference>
<comment type="subcellular location">
    <subcellularLocation>
        <location evidence="4">Cytoplasm</location>
    </subcellularLocation>
    <subcellularLocation>
        <location evidence="3">Nucleus</location>
    </subcellularLocation>
</comment>
<dbReference type="GO" id="GO:0005634">
    <property type="term" value="C:nucleus"/>
    <property type="evidence" value="ECO:0007669"/>
    <property type="project" value="UniProtKB-SubCell"/>
</dbReference>
<evidence type="ECO:0000256" key="1">
    <source>
        <dbReference type="ARBA" id="ARBA00001663"/>
    </source>
</evidence>
<evidence type="ECO:0000256" key="14">
    <source>
        <dbReference type="ARBA" id="ARBA00023015"/>
    </source>
</evidence>
<comment type="similarity">
    <text evidence="5">Belongs to the CAF1 family.</text>
</comment>
<keyword evidence="12" id="KW-0269">Exonuclease</keyword>
<gene>
    <name evidence="18" type="ORF">CFOL_v3_21555</name>
</gene>
<dbReference type="GO" id="GO:0046872">
    <property type="term" value="F:metal ion binding"/>
    <property type="evidence" value="ECO:0007669"/>
    <property type="project" value="UniProtKB-KW"/>
</dbReference>
<evidence type="ECO:0000256" key="16">
    <source>
        <dbReference type="ARBA" id="ARBA00023242"/>
    </source>
</evidence>
<evidence type="ECO:0000256" key="9">
    <source>
        <dbReference type="ARBA" id="ARBA00022722"/>
    </source>
</evidence>
<dbReference type="EC" id="3.1.13.4" evidence="7"/>
<reference evidence="19" key="1">
    <citation type="submission" date="2016-04" db="EMBL/GenBank/DDBJ databases">
        <title>Cephalotus genome sequencing.</title>
        <authorList>
            <person name="Fukushima K."/>
            <person name="Hasebe M."/>
            <person name="Fang X."/>
        </authorList>
    </citation>
    <scope>NUCLEOTIDE SEQUENCE [LARGE SCALE GENOMIC DNA]</scope>
    <source>
        <strain evidence="19">cv. St1</strain>
    </source>
</reference>
<dbReference type="OrthoDB" id="1164111at2759"/>
<evidence type="ECO:0000313" key="19">
    <source>
        <dbReference type="Proteomes" id="UP000187406"/>
    </source>
</evidence>
<keyword evidence="19" id="KW-1185">Reference proteome</keyword>
<organism evidence="18 19">
    <name type="scientific">Cephalotus follicularis</name>
    <name type="common">Albany pitcher plant</name>
    <dbReference type="NCBI Taxonomy" id="3775"/>
    <lineage>
        <taxon>Eukaryota</taxon>
        <taxon>Viridiplantae</taxon>
        <taxon>Streptophyta</taxon>
        <taxon>Embryophyta</taxon>
        <taxon>Tracheophyta</taxon>
        <taxon>Spermatophyta</taxon>
        <taxon>Magnoliopsida</taxon>
        <taxon>eudicotyledons</taxon>
        <taxon>Gunneridae</taxon>
        <taxon>Pentapetalae</taxon>
        <taxon>rosids</taxon>
        <taxon>fabids</taxon>
        <taxon>Oxalidales</taxon>
        <taxon>Cephalotaceae</taxon>
        <taxon>Cephalotus</taxon>
    </lineage>
</organism>
<sequence length="278" mass="32352">RNKSMTMTPQTNKPVIVRQVWADNLEFEISQINEAILDYPFVAIDTEFPGTIFQLKPNMTYLSHYPPFNYYMMKSNIDALNIIQLGLTLSDSEGRMPCFGTEFSVLWEFNFRDFDIDRDHQNPESISLLQRQGIDLKRNKKEGINSWDFAELVASYGLVRNSSKLTWVTFHGSYDFGFLIKILTQRCLPCDIDSLMDLVADYFGFKVYDMKYMIQFSNGLHGGLERVAKSLYVERMVGKSHQAGSDSLLTMQAFLRYTERYSKDYKNHNKKNFVLYGL</sequence>
<dbReference type="GO" id="GO:0030014">
    <property type="term" value="C:CCR4-NOT complex"/>
    <property type="evidence" value="ECO:0007669"/>
    <property type="project" value="InterPro"/>
</dbReference>
<evidence type="ECO:0000313" key="18">
    <source>
        <dbReference type="EMBL" id="GAV78087.1"/>
    </source>
</evidence>
<dbReference type="Pfam" id="PF04857">
    <property type="entry name" value="CAF1"/>
    <property type="match status" value="1"/>
</dbReference>
<dbReference type="GO" id="GO:0003723">
    <property type="term" value="F:RNA binding"/>
    <property type="evidence" value="ECO:0007669"/>
    <property type="project" value="UniProtKB-KW"/>
</dbReference>
<keyword evidence="11" id="KW-0378">Hydrolase</keyword>
<evidence type="ECO:0000256" key="11">
    <source>
        <dbReference type="ARBA" id="ARBA00022801"/>
    </source>
</evidence>
<dbReference type="STRING" id="3775.A0A1Q3CD10"/>
<feature type="non-terminal residue" evidence="18">
    <location>
        <position position="1"/>
    </location>
</feature>
<dbReference type="InterPro" id="IPR006941">
    <property type="entry name" value="RNase_CAF1"/>
</dbReference>
<name>A0A1Q3CD10_CEPFO</name>
<evidence type="ECO:0000256" key="15">
    <source>
        <dbReference type="ARBA" id="ARBA00023163"/>
    </source>
</evidence>
<keyword evidence="15" id="KW-0804">Transcription</keyword>
<keyword evidence="10" id="KW-0479">Metal-binding</keyword>
<dbReference type="InParanoid" id="A0A1Q3CD10"/>
<comment type="subunit">
    <text evidence="6">Component of the CCR4-NOT complex, at least composed of CRR4 and CAF1 proteins.</text>
</comment>
<keyword evidence="8" id="KW-0963">Cytoplasm</keyword>
<dbReference type="GO" id="GO:0004535">
    <property type="term" value="F:poly(A)-specific ribonuclease activity"/>
    <property type="evidence" value="ECO:0007669"/>
    <property type="project" value="UniProtKB-EC"/>
</dbReference>
<evidence type="ECO:0000256" key="6">
    <source>
        <dbReference type="ARBA" id="ARBA00011757"/>
    </source>
</evidence>
<keyword evidence="14" id="KW-0805">Transcription regulation</keyword>
<evidence type="ECO:0000256" key="8">
    <source>
        <dbReference type="ARBA" id="ARBA00022490"/>
    </source>
</evidence>
<accession>A0A1Q3CD10</accession>
<protein>
    <recommendedName>
        <fullName evidence="7">poly(A)-specific ribonuclease</fullName>
        <ecNumber evidence="7">3.1.13.4</ecNumber>
    </recommendedName>
</protein>
<dbReference type="AlphaFoldDB" id="A0A1Q3CD10"/>
<evidence type="ECO:0000256" key="5">
    <source>
        <dbReference type="ARBA" id="ARBA00008372"/>
    </source>
</evidence>